<evidence type="ECO:0000256" key="1">
    <source>
        <dbReference type="ARBA" id="ARBA00022857"/>
    </source>
</evidence>
<dbReference type="PANTHER" id="PTHR42898:SF6">
    <property type="entry name" value="NADP-DEPENDENT MANNITOL DEHYDROGENASE"/>
    <property type="match status" value="1"/>
</dbReference>
<dbReference type="InterPro" id="IPR036291">
    <property type="entry name" value="NAD(P)-bd_dom_sf"/>
</dbReference>
<evidence type="ECO:0000256" key="5">
    <source>
        <dbReference type="ARBA" id="ARBA00071958"/>
    </source>
</evidence>
<sequence>MSEYRNKRWSLKGMTALVTGGTKGIGYAIVEELAGFGAIVHTCSRNQTEINDRIQEWQSKGLEVSGSVCDVKIRAQREKLMEIVSSLFHGKLNILVNNAGIAVAKETTEVTVEDFSDVMCTNFESGYHLCQLGHPLLKASGNGNIVFISSVLSLVAIPLFSLYSSTKGAMNLLTKNLACEWAKDNIRVNSIAPGVIRTPLLDAVEDKKATSHVISRIPILRAGNPEEVSSAVAFLCFPAASYITGQDTLSISSCIWWQLCCFVNEIRSVIRFDETDYISPASVFLESIDFYVSWYQSFGLPRRSMAGDSSSGNHLDGDEREMQALRASVTALEKKVDGIAESLQQLAASLNVPNEPIILEGNRGRRQNPRPIRNPPPPQNPRRIPNPPPPHFESEDDAGHRRPPHLYADSESDEEAENWALGANREKPKQWDLALAQAEFTFNSLPNRSTGKSPFSIVYLKAPNFTVDLLHVPVAKSKNAEELAEFVTQVHADVKAKLQQSNTKYAIVEELAGFGAIVHTCSRNETELNDRIQEWQSKGLEVSGSVCDLKIRAQRENLMETVSSLFDGKLNILVNNAGISLTKETTEVTAEDFSNLMCNNFESGYHLCQLGHPLLKASGNGNIVFISSVASLVAIPQFSLYSSTKGAMNQLTKNLACEWAKDNIRVNSIAPGVIRTPLLDASEENSEVKKLVSQLISRTPISRAGKPEEISSAVAFLCFPAASYITGQDNSDFKKVISHLISRTPIPRAGKPEGVSSVVAFLCFPAASYITGQVLYVDGGFIVNGF</sequence>
<dbReference type="GO" id="GO:0003676">
    <property type="term" value="F:nucleic acid binding"/>
    <property type="evidence" value="ECO:0007669"/>
    <property type="project" value="InterPro"/>
</dbReference>
<dbReference type="Pfam" id="PF13561">
    <property type="entry name" value="adh_short_C2"/>
    <property type="match status" value="3"/>
</dbReference>
<keyword evidence="1" id="KW-0521">NADP</keyword>
<dbReference type="Gene3D" id="3.30.420.10">
    <property type="entry name" value="Ribonuclease H-like superfamily/Ribonuclease H"/>
    <property type="match status" value="1"/>
</dbReference>
<evidence type="ECO:0000313" key="10">
    <source>
        <dbReference type="Proteomes" id="UP001168877"/>
    </source>
</evidence>
<evidence type="ECO:0000256" key="6">
    <source>
        <dbReference type="ARBA" id="ARBA00079187"/>
    </source>
</evidence>
<organism evidence="9 10">
    <name type="scientific">Acer saccharum</name>
    <name type="common">Sugar maple</name>
    <dbReference type="NCBI Taxonomy" id="4024"/>
    <lineage>
        <taxon>Eukaryota</taxon>
        <taxon>Viridiplantae</taxon>
        <taxon>Streptophyta</taxon>
        <taxon>Embryophyta</taxon>
        <taxon>Tracheophyta</taxon>
        <taxon>Spermatophyta</taxon>
        <taxon>Magnoliopsida</taxon>
        <taxon>eudicotyledons</taxon>
        <taxon>Gunneridae</taxon>
        <taxon>Pentapetalae</taxon>
        <taxon>rosids</taxon>
        <taxon>malvids</taxon>
        <taxon>Sapindales</taxon>
        <taxon>Sapindaceae</taxon>
        <taxon>Hippocastanoideae</taxon>
        <taxon>Acereae</taxon>
        <taxon>Acer</taxon>
    </lineage>
</organism>
<dbReference type="InterPro" id="IPR020904">
    <property type="entry name" value="Sc_DH/Rdtase_CS"/>
</dbReference>
<dbReference type="PRINTS" id="PR00081">
    <property type="entry name" value="GDHRDH"/>
</dbReference>
<accession>A0AA39S548</accession>
<proteinExistence type="inferred from homology"/>
<keyword evidence="10" id="KW-1185">Reference proteome</keyword>
<reference evidence="9" key="2">
    <citation type="submission" date="2023-06" db="EMBL/GenBank/DDBJ databases">
        <authorList>
            <person name="Swenson N.G."/>
            <person name="Wegrzyn J.L."/>
            <person name="Mcevoy S.L."/>
        </authorList>
    </citation>
    <scope>NUCLEOTIDE SEQUENCE</scope>
    <source>
        <strain evidence="9">NS2018</strain>
        <tissue evidence="9">Leaf</tissue>
    </source>
</reference>
<dbReference type="SUPFAM" id="SSF51735">
    <property type="entry name" value="NAD(P)-binding Rossmann-fold domains"/>
    <property type="match status" value="3"/>
</dbReference>
<dbReference type="Proteomes" id="UP001168877">
    <property type="component" value="Unassembled WGS sequence"/>
</dbReference>
<keyword evidence="8" id="KW-0472">Membrane</keyword>
<dbReference type="InterPro" id="IPR036397">
    <property type="entry name" value="RNaseH_sf"/>
</dbReference>
<gene>
    <name evidence="9" type="ORF">LWI29_031150</name>
</gene>
<keyword evidence="8" id="KW-0812">Transmembrane</keyword>
<comment type="caution">
    <text evidence="9">The sequence shown here is derived from an EMBL/GenBank/DDBJ whole genome shotgun (WGS) entry which is preliminary data.</text>
</comment>
<name>A0AA39S548_ACESA</name>
<evidence type="ECO:0000256" key="7">
    <source>
        <dbReference type="SAM" id="MobiDB-lite"/>
    </source>
</evidence>
<protein>
    <recommendedName>
        <fullName evidence="5">(21S)-21-acetoxyl-apo-melianone synthase SDR</fullName>
    </recommendedName>
    <alternativeName>
        <fullName evidence="6">Short chain dehydrogenase-reductase</fullName>
    </alternativeName>
</protein>
<dbReference type="FunFam" id="3.40.50.720:FF:000084">
    <property type="entry name" value="Short-chain dehydrogenase reductase"/>
    <property type="match status" value="2"/>
</dbReference>
<evidence type="ECO:0000256" key="2">
    <source>
        <dbReference type="ARBA" id="ARBA00023002"/>
    </source>
</evidence>
<evidence type="ECO:0000256" key="3">
    <source>
        <dbReference type="ARBA" id="ARBA00025714"/>
    </source>
</evidence>
<evidence type="ECO:0000256" key="4">
    <source>
        <dbReference type="ARBA" id="ARBA00052082"/>
    </source>
</evidence>
<evidence type="ECO:0000313" key="9">
    <source>
        <dbReference type="EMBL" id="KAK0585603.1"/>
    </source>
</evidence>
<dbReference type="GO" id="GO:0016491">
    <property type="term" value="F:oxidoreductase activity"/>
    <property type="evidence" value="ECO:0007669"/>
    <property type="project" value="UniProtKB-KW"/>
</dbReference>
<feature type="compositionally biased region" description="Pro residues" evidence="7">
    <location>
        <begin position="372"/>
        <end position="391"/>
    </location>
</feature>
<feature type="transmembrane region" description="Helical" evidence="8">
    <location>
        <begin position="145"/>
        <end position="163"/>
    </location>
</feature>
<comment type="catalytic activity">
    <reaction evidence="4">
        <text>21-O-acetyl-isomeliandiol + A = (21S)-21-acetoxyl-apo-melianone + AH2</text>
        <dbReference type="Rhea" id="RHEA:80307"/>
        <dbReference type="ChEBI" id="CHEBI:13193"/>
        <dbReference type="ChEBI" id="CHEBI:17499"/>
        <dbReference type="ChEBI" id="CHEBI:231455"/>
        <dbReference type="ChEBI" id="CHEBI:231456"/>
    </reaction>
    <physiologicalReaction direction="left-to-right" evidence="4">
        <dbReference type="Rhea" id="RHEA:80308"/>
    </physiologicalReaction>
</comment>
<keyword evidence="2" id="KW-0560">Oxidoreductase</keyword>
<comment type="similarity">
    <text evidence="3">Belongs to the short-chain dehydrogenases/reductases (SDR) family. SDR65C subfamily.</text>
</comment>
<dbReference type="AlphaFoldDB" id="A0AA39S548"/>
<dbReference type="PROSITE" id="PS00061">
    <property type="entry name" value="ADH_SHORT"/>
    <property type="match status" value="2"/>
</dbReference>
<keyword evidence="8" id="KW-1133">Transmembrane helix</keyword>
<evidence type="ECO:0000256" key="8">
    <source>
        <dbReference type="SAM" id="Phobius"/>
    </source>
</evidence>
<dbReference type="EMBL" id="JAUESC010000383">
    <property type="protein sequence ID" value="KAK0585603.1"/>
    <property type="molecule type" value="Genomic_DNA"/>
</dbReference>
<reference evidence="9" key="1">
    <citation type="journal article" date="2022" name="Plant J.">
        <title>Strategies of tolerance reflected in two North American maple genomes.</title>
        <authorList>
            <person name="McEvoy S.L."/>
            <person name="Sezen U.U."/>
            <person name="Trouern-Trend A."/>
            <person name="McMahon S.M."/>
            <person name="Schaberg P.G."/>
            <person name="Yang J."/>
            <person name="Wegrzyn J.L."/>
            <person name="Swenson N.G."/>
        </authorList>
    </citation>
    <scope>NUCLEOTIDE SEQUENCE</scope>
    <source>
        <strain evidence="9">NS2018</strain>
    </source>
</reference>
<dbReference type="Gene3D" id="3.40.50.720">
    <property type="entry name" value="NAD(P)-binding Rossmann-like Domain"/>
    <property type="match status" value="3"/>
</dbReference>
<dbReference type="InterPro" id="IPR002347">
    <property type="entry name" value="SDR_fam"/>
</dbReference>
<dbReference type="PRINTS" id="PR00080">
    <property type="entry name" value="SDRFAMILY"/>
</dbReference>
<dbReference type="PANTHER" id="PTHR42898">
    <property type="entry name" value="TROPINONE REDUCTASE"/>
    <property type="match status" value="1"/>
</dbReference>
<feature type="region of interest" description="Disordered" evidence="7">
    <location>
        <begin position="359"/>
        <end position="417"/>
    </location>
</feature>
<dbReference type="InterPro" id="IPR045000">
    <property type="entry name" value="TR"/>
</dbReference>